<evidence type="ECO:0000259" key="11">
    <source>
        <dbReference type="PROSITE" id="PS51194"/>
    </source>
</evidence>
<comment type="caution">
    <text evidence="12">The sequence shown here is derived from an EMBL/GenBank/DDBJ whole genome shotgun (WGS) entry which is preliminary data.</text>
</comment>
<sequence length="1003" mass="113939">MLSDSKNNESISSINDTILKDIRDHDENEIYTSSPNIHERTLNSLAHEWSMCDIFEINESEGETQCANNEKNETDLQTKVTKQNIVTHSQNMLNETNSHWQDNKAFTQLDPCKSKDNILECFQVTQKYENCFEKTISTETVDSMHMLKNEQQNIKLMKRNSDSCSSIIQHKVCCLDNQIIKQGTSIHCKNLVNDTFYGLPNKAKELFLQIRGINSLYEWQDECLNLDAVKNRKNLIYALPTSGGKTLVAEILMLQELICNKRNAIFILPFVAIVQEKVQAMTPFALELNFLVEEYAASKGIYPPKKRRKKNSIYMCTIEKALSLINSLIEENRLNEIGIIVIDELHLLGESGGRGATLEVLLTKILYVNDNIHIVAMSATIGNLDEIATFLNAELYTGNFRPVEIKEYVKCEENIWLLDFKTEELLTDVKKINYRYSNDAAMIDPDRIGGLVMDVIPENSCLIFCSSRKNCENVALLLSRILFKSLEDYKKVEKENLLNALKSEEGLCPILHKTIKVGVAYHHSGLTSEERRLLEDAFKAGTLCVICCTSTLATGVNLPARRVILRSPYVGNQFLNLSRYKQMVGRAGRAGMGNIGESILICKNNELEKVTELLRSKMDDSLSTIHVERDRGINNLILSAILLRIATTRLELHKIAKKTLLNIQQKRLNVNIKQIVDETLSELIKASVMKIKKIEKNFDKFKPNISVVFPSQDVSSNDTIKEIKGKRILELTNETELELCSLGRAAMKACINMQCAYTLYQDLKKAQEHLILIDYLHLLYLVTPYDLISQIKLTGSIYYDVVTSLSETQMKTARLVGINEANIGKIRNGLLPKDVEPKVIHRFYVTLILYDLWSQHAVYAIAEKYEINRGIVQNLLTAVSSFASSVIRFCQELDEFWAFKDLLNMFSKRLSYCCPLELEALMDLPLVKIGRARQLYNAGFRTVQIIAKAQPTDLQNKIPYLSKKIATQIIAAAKLQIVGKLEDLKEETQNILDGIHMNNLTGL</sequence>
<dbReference type="PROSITE" id="PS51192">
    <property type="entry name" value="HELICASE_ATP_BIND_1"/>
    <property type="match status" value="1"/>
</dbReference>
<evidence type="ECO:0000256" key="1">
    <source>
        <dbReference type="ARBA" id="ARBA00004123"/>
    </source>
</evidence>
<keyword evidence="13" id="KW-1185">Reference proteome</keyword>
<dbReference type="InterPro" id="IPR046931">
    <property type="entry name" value="HTH_61"/>
</dbReference>
<dbReference type="Pfam" id="PF20470">
    <property type="entry name" value="HTH_61"/>
    <property type="match status" value="1"/>
</dbReference>
<evidence type="ECO:0000256" key="9">
    <source>
        <dbReference type="ARBA" id="ARBA00048988"/>
    </source>
</evidence>
<evidence type="ECO:0000256" key="4">
    <source>
        <dbReference type="ARBA" id="ARBA00022801"/>
    </source>
</evidence>
<dbReference type="SMART" id="SM00490">
    <property type="entry name" value="HELICc"/>
    <property type="match status" value="1"/>
</dbReference>
<dbReference type="InterPro" id="IPR014001">
    <property type="entry name" value="Helicase_ATP-bd"/>
</dbReference>
<evidence type="ECO:0000313" key="12">
    <source>
        <dbReference type="EMBL" id="KAK9307035.1"/>
    </source>
</evidence>
<evidence type="ECO:0000313" key="13">
    <source>
        <dbReference type="Proteomes" id="UP001432146"/>
    </source>
</evidence>
<keyword evidence="4" id="KW-0378">Hydrolase</keyword>
<dbReference type="Pfam" id="PF14520">
    <property type="entry name" value="HHH_5"/>
    <property type="match status" value="1"/>
</dbReference>
<dbReference type="Pfam" id="PF00270">
    <property type="entry name" value="DEAD"/>
    <property type="match status" value="1"/>
</dbReference>
<keyword evidence="3" id="KW-0227">DNA damage</keyword>
<evidence type="ECO:0000256" key="8">
    <source>
        <dbReference type="ARBA" id="ARBA00023242"/>
    </source>
</evidence>
<evidence type="ECO:0000256" key="5">
    <source>
        <dbReference type="ARBA" id="ARBA00022806"/>
    </source>
</evidence>
<dbReference type="Proteomes" id="UP001432146">
    <property type="component" value="Unassembled WGS sequence"/>
</dbReference>
<feature type="domain" description="Helicase C-terminal" evidence="11">
    <location>
        <begin position="447"/>
        <end position="633"/>
    </location>
</feature>
<protein>
    <recommendedName>
        <fullName evidence="14">Helicase POLQ-like</fullName>
    </recommendedName>
</protein>
<keyword evidence="8" id="KW-0539">Nucleus</keyword>
<evidence type="ECO:0000256" key="7">
    <source>
        <dbReference type="ARBA" id="ARBA00023204"/>
    </source>
</evidence>
<dbReference type="CDD" id="cd18026">
    <property type="entry name" value="DEXHc_POLQ-like"/>
    <property type="match status" value="1"/>
</dbReference>
<accession>A0AAW1AAP4</accession>
<dbReference type="GO" id="GO:0016787">
    <property type="term" value="F:hydrolase activity"/>
    <property type="evidence" value="ECO:0007669"/>
    <property type="project" value="UniProtKB-KW"/>
</dbReference>
<dbReference type="Gene3D" id="1.10.150.20">
    <property type="entry name" value="5' to 3' exonuclease, C-terminal subdomain"/>
    <property type="match status" value="1"/>
</dbReference>
<dbReference type="SUPFAM" id="SSF52540">
    <property type="entry name" value="P-loop containing nucleoside triphosphate hydrolases"/>
    <property type="match status" value="1"/>
</dbReference>
<dbReference type="PANTHER" id="PTHR47961:SF12">
    <property type="entry name" value="HELICASE POLQ-LIKE"/>
    <property type="match status" value="1"/>
</dbReference>
<dbReference type="AlphaFoldDB" id="A0AAW1AAP4"/>
<dbReference type="PANTHER" id="PTHR47961">
    <property type="entry name" value="DNA POLYMERASE THETA, PUTATIVE (AFU_ORTHOLOGUE AFUA_1G05260)-RELATED"/>
    <property type="match status" value="1"/>
</dbReference>
<evidence type="ECO:0000256" key="3">
    <source>
        <dbReference type="ARBA" id="ARBA00022763"/>
    </source>
</evidence>
<dbReference type="Pfam" id="PF21099">
    <property type="entry name" value="POLQ_helical"/>
    <property type="match status" value="1"/>
</dbReference>
<dbReference type="GO" id="GO:0003676">
    <property type="term" value="F:nucleic acid binding"/>
    <property type="evidence" value="ECO:0007669"/>
    <property type="project" value="InterPro"/>
</dbReference>
<dbReference type="InterPro" id="IPR027417">
    <property type="entry name" value="P-loop_NTPase"/>
</dbReference>
<dbReference type="GO" id="GO:0006302">
    <property type="term" value="P:double-strand break repair"/>
    <property type="evidence" value="ECO:0007669"/>
    <property type="project" value="UniProtKB-ARBA"/>
</dbReference>
<dbReference type="InterPro" id="IPR050474">
    <property type="entry name" value="Hel308_SKI2-like"/>
</dbReference>
<keyword evidence="2" id="KW-0547">Nucleotide-binding</keyword>
<dbReference type="CDD" id="cd18795">
    <property type="entry name" value="SF2_C_Ski2"/>
    <property type="match status" value="1"/>
</dbReference>
<reference evidence="12 13" key="1">
    <citation type="submission" date="2024-05" db="EMBL/GenBank/DDBJ databases">
        <title>The nuclear and mitochondrial genome assemblies of Tetragonisca angustula (Apidae: Meliponini), a tiny yet remarkable pollinator in the Neotropics.</title>
        <authorList>
            <person name="Ferrari R."/>
            <person name="Ricardo P.C."/>
            <person name="Dias F.C."/>
            <person name="Araujo N.S."/>
            <person name="Soares D.O."/>
            <person name="Zhou Q.-S."/>
            <person name="Zhu C.-D."/>
            <person name="Coutinho L."/>
            <person name="Airas M.C."/>
            <person name="Batista T.M."/>
        </authorList>
    </citation>
    <scope>NUCLEOTIDE SEQUENCE [LARGE SCALE GENOMIC DNA]</scope>
    <source>
        <strain evidence="12">ASF017062</strain>
        <tissue evidence="12">Abdomen</tissue>
    </source>
</reference>
<dbReference type="InterPro" id="IPR011545">
    <property type="entry name" value="DEAD/DEAH_box_helicase_dom"/>
</dbReference>
<keyword evidence="5" id="KW-0347">Helicase</keyword>
<name>A0AAW1AAP4_9HYME</name>
<gene>
    <name evidence="12" type="ORF">QLX08_002487</name>
</gene>
<dbReference type="InterPro" id="IPR048960">
    <property type="entry name" value="POLQ-like_helical"/>
</dbReference>
<feature type="domain" description="Helicase ATP-binding" evidence="10">
    <location>
        <begin position="226"/>
        <end position="399"/>
    </location>
</feature>
<proteinExistence type="predicted"/>
<keyword evidence="6" id="KW-0067">ATP-binding</keyword>
<dbReference type="InterPro" id="IPR001650">
    <property type="entry name" value="Helicase_C-like"/>
</dbReference>
<organism evidence="12 13">
    <name type="scientific">Tetragonisca angustula</name>
    <dbReference type="NCBI Taxonomy" id="166442"/>
    <lineage>
        <taxon>Eukaryota</taxon>
        <taxon>Metazoa</taxon>
        <taxon>Ecdysozoa</taxon>
        <taxon>Arthropoda</taxon>
        <taxon>Hexapoda</taxon>
        <taxon>Insecta</taxon>
        <taxon>Pterygota</taxon>
        <taxon>Neoptera</taxon>
        <taxon>Endopterygota</taxon>
        <taxon>Hymenoptera</taxon>
        <taxon>Apocrita</taxon>
        <taxon>Aculeata</taxon>
        <taxon>Apoidea</taxon>
        <taxon>Anthophila</taxon>
        <taxon>Apidae</taxon>
        <taxon>Tetragonisca</taxon>
    </lineage>
</organism>
<dbReference type="SUPFAM" id="SSF158702">
    <property type="entry name" value="Sec63 N-terminal domain-like"/>
    <property type="match status" value="1"/>
</dbReference>
<dbReference type="GO" id="GO:0005634">
    <property type="term" value="C:nucleus"/>
    <property type="evidence" value="ECO:0007669"/>
    <property type="project" value="UniProtKB-SubCell"/>
</dbReference>
<dbReference type="SMART" id="SM00487">
    <property type="entry name" value="DEXDc"/>
    <property type="match status" value="1"/>
</dbReference>
<comment type="catalytic activity">
    <reaction evidence="9">
        <text>ATP + H2O = ADP + phosphate + H(+)</text>
        <dbReference type="Rhea" id="RHEA:13065"/>
        <dbReference type="ChEBI" id="CHEBI:15377"/>
        <dbReference type="ChEBI" id="CHEBI:15378"/>
        <dbReference type="ChEBI" id="CHEBI:30616"/>
        <dbReference type="ChEBI" id="CHEBI:43474"/>
        <dbReference type="ChEBI" id="CHEBI:456216"/>
        <dbReference type="EC" id="5.6.2.4"/>
    </reaction>
</comment>
<evidence type="ECO:0008006" key="14">
    <source>
        <dbReference type="Google" id="ProtNLM"/>
    </source>
</evidence>
<evidence type="ECO:0000256" key="2">
    <source>
        <dbReference type="ARBA" id="ARBA00022741"/>
    </source>
</evidence>
<evidence type="ECO:0000256" key="6">
    <source>
        <dbReference type="ARBA" id="ARBA00022840"/>
    </source>
</evidence>
<evidence type="ECO:0000259" key="10">
    <source>
        <dbReference type="PROSITE" id="PS51192"/>
    </source>
</evidence>
<dbReference type="PROSITE" id="PS51194">
    <property type="entry name" value="HELICASE_CTER"/>
    <property type="match status" value="1"/>
</dbReference>
<dbReference type="FunFam" id="3.40.50.300:FF:000813">
    <property type="entry name" value="helicase POLQ-like isoform X1"/>
    <property type="match status" value="1"/>
</dbReference>
<dbReference type="Gene3D" id="1.10.3380.20">
    <property type="match status" value="1"/>
</dbReference>
<keyword evidence="7" id="KW-0234">DNA repair</keyword>
<dbReference type="EMBL" id="JAWNGG020000034">
    <property type="protein sequence ID" value="KAK9307035.1"/>
    <property type="molecule type" value="Genomic_DNA"/>
</dbReference>
<dbReference type="Gene3D" id="3.40.50.300">
    <property type="entry name" value="P-loop containing nucleotide triphosphate hydrolases"/>
    <property type="match status" value="2"/>
</dbReference>
<dbReference type="GO" id="GO:0005524">
    <property type="term" value="F:ATP binding"/>
    <property type="evidence" value="ECO:0007669"/>
    <property type="project" value="UniProtKB-KW"/>
</dbReference>
<dbReference type="Pfam" id="PF00271">
    <property type="entry name" value="Helicase_C"/>
    <property type="match status" value="1"/>
</dbReference>
<dbReference type="GO" id="GO:0043138">
    <property type="term" value="F:3'-5' DNA helicase activity"/>
    <property type="evidence" value="ECO:0007669"/>
    <property type="project" value="UniProtKB-EC"/>
</dbReference>
<comment type="subcellular location">
    <subcellularLocation>
        <location evidence="1">Nucleus</location>
    </subcellularLocation>
</comment>